<accession>A0A1T4YLM9</accession>
<proteinExistence type="predicted"/>
<reference evidence="2" key="1">
    <citation type="submission" date="2017-02" db="EMBL/GenBank/DDBJ databases">
        <authorList>
            <person name="Varghese N."/>
            <person name="Submissions S."/>
        </authorList>
    </citation>
    <scope>NUCLEOTIDE SEQUENCE [LARGE SCALE GENOMIC DNA]</scope>
    <source>
        <strain evidence="2">VKM Ac-2052</strain>
    </source>
</reference>
<dbReference type="AlphaFoldDB" id="A0A1T4YLM9"/>
<gene>
    <name evidence="1" type="ORF">SAMN06295879_3467</name>
</gene>
<evidence type="ECO:0000313" key="1">
    <source>
        <dbReference type="EMBL" id="SKB02175.1"/>
    </source>
</evidence>
<organism evidence="1 2">
    <name type="scientific">Agreia bicolorata</name>
    <dbReference type="NCBI Taxonomy" id="110935"/>
    <lineage>
        <taxon>Bacteria</taxon>
        <taxon>Bacillati</taxon>
        <taxon>Actinomycetota</taxon>
        <taxon>Actinomycetes</taxon>
        <taxon>Micrococcales</taxon>
        <taxon>Microbacteriaceae</taxon>
        <taxon>Agreia</taxon>
    </lineage>
</organism>
<evidence type="ECO:0000313" key="2">
    <source>
        <dbReference type="Proteomes" id="UP000189735"/>
    </source>
</evidence>
<sequence>MMGRGERSDNTWGRAANTLNVEDIETVGDISNEADTLDRLEKSGAPNTTSAYSILLASGQAGSGTLVMDESGHASAPIPADDGVASVSVFYVVGDRVGPTRTIVPSFR</sequence>
<protein>
    <submittedName>
        <fullName evidence="1">Uncharacterized protein</fullName>
    </submittedName>
</protein>
<dbReference type="EMBL" id="FUYG01000011">
    <property type="protein sequence ID" value="SKB02175.1"/>
    <property type="molecule type" value="Genomic_DNA"/>
</dbReference>
<name>A0A1T4YLM9_9MICO</name>
<dbReference type="Proteomes" id="UP000189735">
    <property type="component" value="Unassembled WGS sequence"/>
</dbReference>
<dbReference type="RefSeq" id="WP_139368810.1">
    <property type="nucleotide sequence ID" value="NZ_FUYG01000011.1"/>
</dbReference>